<accession>A0A8D8ZAY4</accession>
<dbReference type="AlphaFoldDB" id="A0A8D8ZAY4"/>
<dbReference type="EMBL" id="HBUF01439489">
    <property type="protein sequence ID" value="CAG6742792.1"/>
    <property type="molecule type" value="Transcribed_RNA"/>
</dbReference>
<feature type="transmembrane region" description="Helical" evidence="1">
    <location>
        <begin position="93"/>
        <end position="114"/>
    </location>
</feature>
<proteinExistence type="predicted"/>
<evidence type="ECO:0000256" key="1">
    <source>
        <dbReference type="SAM" id="Phobius"/>
    </source>
</evidence>
<keyword evidence="1" id="KW-1133">Transmembrane helix</keyword>
<keyword evidence="1" id="KW-0472">Membrane</keyword>
<protein>
    <submittedName>
        <fullName evidence="2">Uncharacterized protein</fullName>
    </submittedName>
</protein>
<organism evidence="2">
    <name type="scientific">Cacopsylla melanoneura</name>
    <dbReference type="NCBI Taxonomy" id="428564"/>
    <lineage>
        <taxon>Eukaryota</taxon>
        <taxon>Metazoa</taxon>
        <taxon>Ecdysozoa</taxon>
        <taxon>Arthropoda</taxon>
        <taxon>Hexapoda</taxon>
        <taxon>Insecta</taxon>
        <taxon>Pterygota</taxon>
        <taxon>Neoptera</taxon>
        <taxon>Paraneoptera</taxon>
        <taxon>Hemiptera</taxon>
        <taxon>Sternorrhyncha</taxon>
        <taxon>Psylloidea</taxon>
        <taxon>Psyllidae</taxon>
        <taxon>Psyllinae</taxon>
        <taxon>Cacopsylla</taxon>
    </lineage>
</organism>
<reference evidence="2" key="1">
    <citation type="submission" date="2021-05" db="EMBL/GenBank/DDBJ databases">
        <authorList>
            <person name="Alioto T."/>
            <person name="Alioto T."/>
            <person name="Gomez Garrido J."/>
        </authorList>
    </citation>
    <scope>NUCLEOTIDE SEQUENCE</scope>
</reference>
<evidence type="ECO:0000313" key="2">
    <source>
        <dbReference type="EMBL" id="CAG6742792.1"/>
    </source>
</evidence>
<keyword evidence="1" id="KW-0812">Transmembrane</keyword>
<sequence length="167" mass="18937">MRIEASPGELLNRTQKSSLEEAFIELSSVNEWSMVEMPVWLTEPPKEPEASSVELQNIKSSVMLINTRPKHYRRHRFKNLCYKNITRLIQRPTASLFALVIPLMIISMLFLAMAGEPVTGKFAVYNEDIENKTGRSDNVDLSNAHHVNKRVPSAVCSCPLSKPNTRL</sequence>
<name>A0A8D8ZAY4_9HEMI</name>